<dbReference type="GO" id="GO:0005096">
    <property type="term" value="F:GTPase activator activity"/>
    <property type="evidence" value="ECO:0007669"/>
    <property type="project" value="TreeGrafter"/>
</dbReference>
<dbReference type="AlphaFoldDB" id="A0A0B1RUS2"/>
<gene>
    <name evidence="2" type="ORF">OESDEN_25482</name>
</gene>
<protein>
    <submittedName>
        <fullName evidence="2">RanBP1 domain protein</fullName>
    </submittedName>
</protein>
<dbReference type="Proteomes" id="UP000053660">
    <property type="component" value="Unassembled WGS sequence"/>
</dbReference>
<feature type="domain" description="RanBD1" evidence="1">
    <location>
        <begin position="12"/>
        <end position="126"/>
    </location>
</feature>
<dbReference type="PROSITE" id="PS50196">
    <property type="entry name" value="RANBD1"/>
    <property type="match status" value="1"/>
</dbReference>
<accession>A0A0B1RUS2</accession>
<keyword evidence="3" id="KW-1185">Reference proteome</keyword>
<dbReference type="EMBL" id="KN613272">
    <property type="protein sequence ID" value="KHJ74902.1"/>
    <property type="molecule type" value="Genomic_DNA"/>
</dbReference>
<dbReference type="Pfam" id="PF00638">
    <property type="entry name" value="Ran_BP1"/>
    <property type="match status" value="1"/>
</dbReference>
<dbReference type="SMART" id="SM00160">
    <property type="entry name" value="RanBD"/>
    <property type="match status" value="1"/>
</dbReference>
<name>A0A0B1RUS2_OESDE</name>
<dbReference type="InterPro" id="IPR045255">
    <property type="entry name" value="RanBP1-like"/>
</dbReference>
<dbReference type="PANTHER" id="PTHR23138">
    <property type="entry name" value="RAN BINDING PROTEIN"/>
    <property type="match status" value="1"/>
</dbReference>
<evidence type="ECO:0000313" key="2">
    <source>
        <dbReference type="EMBL" id="KHJ74902.1"/>
    </source>
</evidence>
<dbReference type="InterPro" id="IPR011993">
    <property type="entry name" value="PH-like_dom_sf"/>
</dbReference>
<dbReference type="GO" id="GO:0005643">
    <property type="term" value="C:nuclear pore"/>
    <property type="evidence" value="ECO:0007669"/>
    <property type="project" value="TreeGrafter"/>
</dbReference>
<dbReference type="OrthoDB" id="2357150at2759"/>
<sequence>MESCSVIVIGFQVVFIARAKLFRFVKETKENRERGAGDLKILRNPKTNCHRVVLRREQVHKVCANFAILPSIKLNEKRKMPVVWNWICRDQSLLNAQEFFTTKFKVAEIAKEFHDKFIAAAASHPKASK</sequence>
<dbReference type="GO" id="GO:0005737">
    <property type="term" value="C:cytoplasm"/>
    <property type="evidence" value="ECO:0007669"/>
    <property type="project" value="TreeGrafter"/>
</dbReference>
<dbReference type="InterPro" id="IPR000156">
    <property type="entry name" value="Ran_bind_dom"/>
</dbReference>
<evidence type="ECO:0000259" key="1">
    <source>
        <dbReference type="PROSITE" id="PS50196"/>
    </source>
</evidence>
<dbReference type="CDD" id="cd00835">
    <property type="entry name" value="RanBD_family"/>
    <property type="match status" value="1"/>
</dbReference>
<evidence type="ECO:0000313" key="3">
    <source>
        <dbReference type="Proteomes" id="UP000053660"/>
    </source>
</evidence>
<dbReference type="SUPFAM" id="SSF50729">
    <property type="entry name" value="PH domain-like"/>
    <property type="match status" value="1"/>
</dbReference>
<reference evidence="2 3" key="1">
    <citation type="submission" date="2014-03" db="EMBL/GenBank/DDBJ databases">
        <title>Draft genome of the hookworm Oesophagostomum dentatum.</title>
        <authorList>
            <person name="Mitreva M."/>
        </authorList>
    </citation>
    <scope>NUCLEOTIDE SEQUENCE [LARGE SCALE GENOMIC DNA]</scope>
    <source>
        <strain evidence="2 3">OD-Hann</strain>
    </source>
</reference>
<dbReference type="PANTHER" id="PTHR23138:SF179">
    <property type="entry name" value="NUCLEAR PORE COMPLEX PROTEIN"/>
    <property type="match status" value="1"/>
</dbReference>
<proteinExistence type="predicted"/>
<organism evidence="2 3">
    <name type="scientific">Oesophagostomum dentatum</name>
    <name type="common">Nodular worm</name>
    <dbReference type="NCBI Taxonomy" id="61180"/>
    <lineage>
        <taxon>Eukaryota</taxon>
        <taxon>Metazoa</taxon>
        <taxon>Ecdysozoa</taxon>
        <taxon>Nematoda</taxon>
        <taxon>Chromadorea</taxon>
        <taxon>Rhabditida</taxon>
        <taxon>Rhabditina</taxon>
        <taxon>Rhabditomorpha</taxon>
        <taxon>Strongyloidea</taxon>
        <taxon>Strongylidae</taxon>
        <taxon>Oesophagostomum</taxon>
    </lineage>
</organism>
<dbReference type="Gene3D" id="2.30.29.30">
    <property type="entry name" value="Pleckstrin-homology domain (PH domain)/Phosphotyrosine-binding domain (PTB)"/>
    <property type="match status" value="1"/>
</dbReference>